<dbReference type="GO" id="GO:0004843">
    <property type="term" value="F:cysteine-type deubiquitinase activity"/>
    <property type="evidence" value="ECO:0007669"/>
    <property type="project" value="UniProtKB-UniRule"/>
</dbReference>
<comment type="catalytic activity">
    <reaction evidence="1">
        <text>Thiol-dependent hydrolysis of ester, thioester, amide, peptide and isopeptide bonds formed by the C-terminal Gly of ubiquitin (a 76-residue protein attached to proteins as an intracellular targeting signal).</text>
        <dbReference type="EC" id="3.4.19.12"/>
    </reaction>
</comment>
<dbReference type="EMBL" id="JAGFMF010011408">
    <property type="protein sequence ID" value="KAG8523435.1"/>
    <property type="molecule type" value="Genomic_DNA"/>
</dbReference>
<evidence type="ECO:0000259" key="3">
    <source>
        <dbReference type="PROSITE" id="PS50235"/>
    </source>
</evidence>
<dbReference type="Gene3D" id="3.90.70.10">
    <property type="entry name" value="Cysteine proteinases"/>
    <property type="match status" value="2"/>
</dbReference>
<keyword evidence="1" id="KW-0645">Protease</keyword>
<gene>
    <name evidence="4" type="ORF">J0S82_002300</name>
</gene>
<comment type="function">
    <text evidence="1">Deubiquitinating enzyme that removes conjugated ubiquitin from specific proteins to regulate different cellular processes.</text>
</comment>
<evidence type="ECO:0000256" key="1">
    <source>
        <dbReference type="RuleBase" id="RU366025"/>
    </source>
</evidence>
<dbReference type="SUPFAM" id="SSF54001">
    <property type="entry name" value="Cysteine proteinases"/>
    <property type="match status" value="1"/>
</dbReference>
<protein>
    <recommendedName>
        <fullName evidence="1">Ubiquitin carboxyl-terminal hydrolase</fullName>
        <ecNumber evidence="1">3.4.19.12</ecNumber>
    </recommendedName>
</protein>
<dbReference type="GO" id="GO:0005829">
    <property type="term" value="C:cytosol"/>
    <property type="evidence" value="ECO:0007669"/>
    <property type="project" value="TreeGrafter"/>
</dbReference>
<feature type="region of interest" description="Disordered" evidence="2">
    <location>
        <begin position="736"/>
        <end position="798"/>
    </location>
</feature>
<dbReference type="InterPro" id="IPR018200">
    <property type="entry name" value="USP_CS"/>
</dbReference>
<dbReference type="GO" id="GO:0006508">
    <property type="term" value="P:proteolysis"/>
    <property type="evidence" value="ECO:0007669"/>
    <property type="project" value="UniProtKB-KW"/>
</dbReference>
<dbReference type="GO" id="GO:0016579">
    <property type="term" value="P:protein deubiquitination"/>
    <property type="evidence" value="ECO:0007669"/>
    <property type="project" value="InterPro"/>
</dbReference>
<feature type="compositionally biased region" description="Basic and acidic residues" evidence="2">
    <location>
        <begin position="789"/>
        <end position="798"/>
    </location>
</feature>
<keyword evidence="5" id="KW-1185">Reference proteome</keyword>
<keyword evidence="1" id="KW-0833">Ubl conjugation pathway</keyword>
<dbReference type="PANTHER" id="PTHR24006:SF711">
    <property type="entry name" value="UBIQUITIN CARBOXYL-TERMINAL HYDROLASE 29"/>
    <property type="match status" value="1"/>
</dbReference>
<dbReference type="EC" id="3.4.19.12" evidence="1"/>
<dbReference type="InterPro" id="IPR050164">
    <property type="entry name" value="Peptidase_C19"/>
</dbReference>
<dbReference type="PROSITE" id="PS50235">
    <property type="entry name" value="USP_3"/>
    <property type="match status" value="1"/>
</dbReference>
<name>A0A8J6AX01_GALPY</name>
<dbReference type="AlphaFoldDB" id="A0A8J6AX01"/>
<dbReference type="Proteomes" id="UP000700334">
    <property type="component" value="Unassembled WGS sequence"/>
</dbReference>
<feature type="region of interest" description="Disordered" evidence="2">
    <location>
        <begin position="103"/>
        <end position="141"/>
    </location>
</feature>
<dbReference type="OrthoDB" id="289038at2759"/>
<comment type="caution">
    <text evidence="4">The sequence shown here is derived from an EMBL/GenBank/DDBJ whole genome shotgun (WGS) entry which is preliminary data.</text>
</comment>
<organism evidence="4 5">
    <name type="scientific">Galemys pyrenaicus</name>
    <name type="common">Iberian desman</name>
    <name type="synonym">Pyrenean desman</name>
    <dbReference type="NCBI Taxonomy" id="202257"/>
    <lineage>
        <taxon>Eukaryota</taxon>
        <taxon>Metazoa</taxon>
        <taxon>Chordata</taxon>
        <taxon>Craniata</taxon>
        <taxon>Vertebrata</taxon>
        <taxon>Euteleostomi</taxon>
        <taxon>Mammalia</taxon>
        <taxon>Eutheria</taxon>
        <taxon>Laurasiatheria</taxon>
        <taxon>Eulipotyphla</taxon>
        <taxon>Talpidae</taxon>
        <taxon>Galemys</taxon>
    </lineage>
</organism>
<dbReference type="InterPro" id="IPR038765">
    <property type="entry name" value="Papain-like_cys_pep_sf"/>
</dbReference>
<feature type="compositionally biased region" description="Polar residues" evidence="2">
    <location>
        <begin position="758"/>
        <end position="776"/>
    </location>
</feature>
<dbReference type="Pfam" id="PF00443">
    <property type="entry name" value="UCH"/>
    <property type="match status" value="1"/>
</dbReference>
<reference evidence="4" key="1">
    <citation type="journal article" date="2021" name="Evol. Appl.">
        <title>The genome of the Pyrenean desman and the effects of bottlenecks and inbreeding on the genomic landscape of an endangered species.</title>
        <authorList>
            <person name="Escoda L."/>
            <person name="Castresana J."/>
        </authorList>
    </citation>
    <scope>NUCLEOTIDE SEQUENCE</scope>
    <source>
        <strain evidence="4">IBE-C5619</strain>
    </source>
</reference>
<sequence>MLQDAEIPGNTRAFRGSKGAFPLGYLHSDAQARHGLGTEKAHSLRSLRALATARATSTSGQERHNFVSCDISSCTHAKELKQFLDKVHQRRLHPSLALNGDVMTGSIKQKKSNKTSPSKIFKKSSSDSFETGEENGAPDRQDMSFFASIASTLTRRESEIQCDKRKLSSDSDMNQTFMEKNDSEELKKSKKNPFKYGSYHVKKEWKKIKILGFKPSFKIKSTGNAYLDAIGLLQTLSEKIHLALLSDPTYSEDDPEWEGFEIALDFYPEKLWQGLPNLGNTCYMNAVLQSLFSIPPFANDLLNWGFPWGKSSLDALSLCLAQLLALKDIYNVKVKERLLVNIKTALSTVAEIYSDNIQNDAHEFLGHCLDQMKENVENFTNMEETKGQSGEENSQALAGRAVTSEFPCPVVTNFEFEMLSSIICKACGHVVLKTDQSNYLSVNLPQGPKAHLSSIQSTFDLFLKAEELEYTCEKCEHKRSIILHKFSRLPRVLIVHLKRYNFSEHWSLRKDDREVVISKYLCLSPHCNGNTKPPLPLAKNIRVRDLQVLKVFRKMTSKAARLSKISKKIASKSKQFLAPHFGSNKESQKQKGQSPQKGSSPQPQQEHLEKCSKLNTIESKLVDKRAGTNVEKGLLAAGSMTNENAPSLSLNREGEGEAASVPGAYLAEVYLKELLDNVKPLTHEEKNIFEELSLENFTETTQYFHEDKIKKAAEQKPQPEGMTFYEQAPQEAVLQSCPKPDPLCSSENLRGPVDFSAQDANGSSLGASDSSENPRNQDFLDPAKAGKASADKTSGDAEGDKHAYRLIGIVSHLGKTPNSGHYISDAYDFERQVWFTYNDLQVSSIQEAPMQAARLCTGYIFFYMHNEIFKKLLGRKQNVKPPCAKNPFQEK</sequence>
<evidence type="ECO:0000313" key="5">
    <source>
        <dbReference type="Proteomes" id="UP000700334"/>
    </source>
</evidence>
<comment type="similarity">
    <text evidence="1">Belongs to the peptidase C19 family.</text>
</comment>
<keyword evidence="1" id="KW-0788">Thiol protease</keyword>
<feature type="region of interest" description="Disordered" evidence="2">
    <location>
        <begin position="580"/>
        <end position="608"/>
    </location>
</feature>
<evidence type="ECO:0000313" key="4">
    <source>
        <dbReference type="EMBL" id="KAG8523435.1"/>
    </source>
</evidence>
<evidence type="ECO:0000256" key="2">
    <source>
        <dbReference type="SAM" id="MobiDB-lite"/>
    </source>
</evidence>
<dbReference type="GO" id="GO:0005634">
    <property type="term" value="C:nucleus"/>
    <property type="evidence" value="ECO:0007669"/>
    <property type="project" value="TreeGrafter"/>
</dbReference>
<feature type="domain" description="USP" evidence="3">
    <location>
        <begin position="273"/>
        <end position="866"/>
    </location>
</feature>
<dbReference type="CDD" id="cd02257">
    <property type="entry name" value="Peptidase_C19"/>
    <property type="match status" value="2"/>
</dbReference>
<accession>A0A8J6AX01</accession>
<feature type="compositionally biased region" description="Low complexity" evidence="2">
    <location>
        <begin position="590"/>
        <end position="605"/>
    </location>
</feature>
<dbReference type="PROSITE" id="PS00972">
    <property type="entry name" value="USP_1"/>
    <property type="match status" value="1"/>
</dbReference>
<dbReference type="InterPro" id="IPR001394">
    <property type="entry name" value="Peptidase_C19_UCH"/>
</dbReference>
<keyword evidence="1 4" id="KW-0378">Hydrolase</keyword>
<proteinExistence type="inferred from homology"/>
<dbReference type="PROSITE" id="PS00973">
    <property type="entry name" value="USP_2"/>
    <property type="match status" value="1"/>
</dbReference>
<dbReference type="InterPro" id="IPR028889">
    <property type="entry name" value="USP"/>
</dbReference>
<dbReference type="GO" id="GO:0000082">
    <property type="term" value="P:G1/S transition of mitotic cell cycle"/>
    <property type="evidence" value="ECO:0007669"/>
    <property type="project" value="TreeGrafter"/>
</dbReference>
<dbReference type="PANTHER" id="PTHR24006">
    <property type="entry name" value="UBIQUITIN CARBOXYL-TERMINAL HYDROLASE"/>
    <property type="match status" value="1"/>
</dbReference>